<dbReference type="AlphaFoldDB" id="A0A8K0EKZ7"/>
<dbReference type="Proteomes" id="UP000838412">
    <property type="component" value="Chromosome 2"/>
</dbReference>
<feature type="compositionally biased region" description="Low complexity" evidence="1">
    <location>
        <begin position="68"/>
        <end position="88"/>
    </location>
</feature>
<evidence type="ECO:0000313" key="4">
    <source>
        <dbReference type="EMBL" id="CAH1255173.1"/>
    </source>
</evidence>
<keyword evidence="2" id="KW-0472">Membrane</keyword>
<evidence type="ECO:0000256" key="1">
    <source>
        <dbReference type="SAM" id="MobiDB-lite"/>
    </source>
</evidence>
<reference evidence="4" key="1">
    <citation type="submission" date="2022-01" db="EMBL/GenBank/DDBJ databases">
        <authorList>
            <person name="Braso-Vives M."/>
        </authorList>
    </citation>
    <scope>NUCLEOTIDE SEQUENCE</scope>
</reference>
<feature type="chain" id="PRO_5035448210" evidence="3">
    <location>
        <begin position="19"/>
        <end position="159"/>
    </location>
</feature>
<feature type="compositionally biased region" description="Low complexity" evidence="1">
    <location>
        <begin position="29"/>
        <end position="39"/>
    </location>
</feature>
<sequence length="159" mass="16393">MITFVVFTLMCALSTSSAQSFTKPPSPSTPLISTTVSLPKLPSTTSADQLITTPQDETTPRGVTAGASTPDTETSTTTGPPGTDSTTEYSSPAVQGLQTWEIALIATGASLGGILIIGGVGFGIYKACDKRKSARVGSHHEMESQEQQGQKLSTSPSGQ</sequence>
<protein>
    <submittedName>
        <fullName evidence="4">Hypp1474 protein</fullName>
    </submittedName>
</protein>
<keyword evidence="2" id="KW-1133">Transmembrane helix</keyword>
<feature type="region of interest" description="Disordered" evidence="1">
    <location>
        <begin position="132"/>
        <end position="159"/>
    </location>
</feature>
<dbReference type="EMBL" id="OV696687">
    <property type="protein sequence ID" value="CAH1255173.1"/>
    <property type="molecule type" value="Genomic_DNA"/>
</dbReference>
<dbReference type="OrthoDB" id="10629966at2759"/>
<keyword evidence="2" id="KW-0812">Transmembrane</keyword>
<feature type="region of interest" description="Disordered" evidence="1">
    <location>
        <begin position="18"/>
        <end position="92"/>
    </location>
</feature>
<keyword evidence="3" id="KW-0732">Signal</keyword>
<feature type="transmembrane region" description="Helical" evidence="2">
    <location>
        <begin position="102"/>
        <end position="125"/>
    </location>
</feature>
<feature type="compositionally biased region" description="Polar residues" evidence="1">
    <location>
        <begin position="145"/>
        <end position="159"/>
    </location>
</feature>
<accession>A0A8K0EKZ7</accession>
<evidence type="ECO:0000313" key="5">
    <source>
        <dbReference type="Proteomes" id="UP000838412"/>
    </source>
</evidence>
<evidence type="ECO:0000256" key="2">
    <source>
        <dbReference type="SAM" id="Phobius"/>
    </source>
</evidence>
<feature type="signal peptide" evidence="3">
    <location>
        <begin position="1"/>
        <end position="18"/>
    </location>
</feature>
<evidence type="ECO:0000256" key="3">
    <source>
        <dbReference type="SAM" id="SignalP"/>
    </source>
</evidence>
<gene>
    <name evidence="4" type="primary">Hypp1474</name>
    <name evidence="4" type="ORF">BLAG_LOCUS14326</name>
</gene>
<keyword evidence="5" id="KW-1185">Reference proteome</keyword>
<proteinExistence type="predicted"/>
<name>A0A8K0EKZ7_BRALA</name>
<organism evidence="4 5">
    <name type="scientific">Branchiostoma lanceolatum</name>
    <name type="common">Common lancelet</name>
    <name type="synonym">Amphioxus lanceolatum</name>
    <dbReference type="NCBI Taxonomy" id="7740"/>
    <lineage>
        <taxon>Eukaryota</taxon>
        <taxon>Metazoa</taxon>
        <taxon>Chordata</taxon>
        <taxon>Cephalochordata</taxon>
        <taxon>Leptocardii</taxon>
        <taxon>Amphioxiformes</taxon>
        <taxon>Branchiostomatidae</taxon>
        <taxon>Branchiostoma</taxon>
    </lineage>
</organism>
<feature type="compositionally biased region" description="Polar residues" evidence="1">
    <location>
        <begin position="42"/>
        <end position="57"/>
    </location>
</feature>